<keyword evidence="3" id="KW-1185">Reference proteome</keyword>
<reference evidence="2" key="1">
    <citation type="journal article" date="2014" name="Int. J. Syst. Evol. Microbiol.">
        <title>Complete genome sequence of Corynebacterium casei LMG S-19264T (=DSM 44701T), isolated from a smear-ripened cheese.</title>
        <authorList>
            <consortium name="US DOE Joint Genome Institute (JGI-PGF)"/>
            <person name="Walter F."/>
            <person name="Albersmeier A."/>
            <person name="Kalinowski J."/>
            <person name="Ruckert C."/>
        </authorList>
    </citation>
    <scope>NUCLEOTIDE SEQUENCE</scope>
    <source>
        <strain evidence="2">CGMCC 1.12160</strain>
    </source>
</reference>
<reference evidence="2" key="2">
    <citation type="submission" date="2020-09" db="EMBL/GenBank/DDBJ databases">
        <authorList>
            <person name="Sun Q."/>
            <person name="Zhou Y."/>
        </authorList>
    </citation>
    <scope>NUCLEOTIDE SEQUENCE</scope>
    <source>
        <strain evidence="2">CGMCC 1.12160</strain>
    </source>
</reference>
<sequence>MRIDVWSDIACPWCYIGKRRLETALEGFEHSDDVEVVWHSFELDPSAPVPPVEKASAMLERKYGGGPEQIAAMQDRVSQLAAAEGLAYRLDETLHLNTRDGHRLIHLALETGGPELQGQLKEAFLDAYFVQALDVTDHAVLRRVAVEQGLEEAAVDRVLGSSEYDEDVTADVRQARAYGANGVPFFVIDERYGISGAQPAEVFAGAIAQAWDESHPVLQTLGAVGGTDAEVCGPDGCEIPAR</sequence>
<evidence type="ECO:0000313" key="3">
    <source>
        <dbReference type="Proteomes" id="UP000605670"/>
    </source>
</evidence>
<dbReference type="PANTHER" id="PTHR13887">
    <property type="entry name" value="GLUTATHIONE S-TRANSFERASE KAPPA"/>
    <property type="match status" value="1"/>
</dbReference>
<accession>A0A917BUI4</accession>
<dbReference type="Pfam" id="PF01323">
    <property type="entry name" value="DSBA"/>
    <property type="match status" value="1"/>
</dbReference>
<dbReference type="GO" id="GO:0016491">
    <property type="term" value="F:oxidoreductase activity"/>
    <property type="evidence" value="ECO:0007669"/>
    <property type="project" value="InterPro"/>
</dbReference>
<feature type="domain" description="DSBA-like thioredoxin" evidence="1">
    <location>
        <begin position="3"/>
        <end position="208"/>
    </location>
</feature>
<dbReference type="PANTHER" id="PTHR13887:SF41">
    <property type="entry name" value="THIOREDOXIN SUPERFAMILY PROTEIN"/>
    <property type="match status" value="1"/>
</dbReference>
<proteinExistence type="predicted"/>
<evidence type="ECO:0000313" key="2">
    <source>
        <dbReference type="EMBL" id="GGF57200.1"/>
    </source>
</evidence>
<organism evidence="2 3">
    <name type="scientific">Ornithinimicrobium tianjinense</name>
    <dbReference type="NCBI Taxonomy" id="1195761"/>
    <lineage>
        <taxon>Bacteria</taxon>
        <taxon>Bacillati</taxon>
        <taxon>Actinomycetota</taxon>
        <taxon>Actinomycetes</taxon>
        <taxon>Micrococcales</taxon>
        <taxon>Ornithinimicrobiaceae</taxon>
        <taxon>Ornithinimicrobium</taxon>
    </lineage>
</organism>
<dbReference type="InterPro" id="IPR001853">
    <property type="entry name" value="DSBA-like_thioredoxin_dom"/>
</dbReference>
<dbReference type="AlphaFoldDB" id="A0A917BUI4"/>
<dbReference type="CDD" id="cd03024">
    <property type="entry name" value="DsbA_FrnE"/>
    <property type="match status" value="1"/>
</dbReference>
<dbReference type="Proteomes" id="UP000605670">
    <property type="component" value="Unassembled WGS sequence"/>
</dbReference>
<dbReference type="RefSeq" id="WP_188431499.1">
    <property type="nucleotide sequence ID" value="NZ_BAABKH010000014.1"/>
</dbReference>
<dbReference type="EMBL" id="BMEM01000004">
    <property type="protein sequence ID" value="GGF57200.1"/>
    <property type="molecule type" value="Genomic_DNA"/>
</dbReference>
<evidence type="ECO:0000259" key="1">
    <source>
        <dbReference type="Pfam" id="PF01323"/>
    </source>
</evidence>
<gene>
    <name evidence="2" type="ORF">GCM10011366_26330</name>
</gene>
<comment type="caution">
    <text evidence="2">The sequence shown here is derived from an EMBL/GenBank/DDBJ whole genome shotgun (WGS) entry which is preliminary data.</text>
</comment>
<dbReference type="InterPro" id="IPR036249">
    <property type="entry name" value="Thioredoxin-like_sf"/>
</dbReference>
<protein>
    <submittedName>
        <fullName evidence="2">DSBA oxidoreductase</fullName>
    </submittedName>
</protein>
<name>A0A917BUI4_9MICO</name>
<dbReference type="SUPFAM" id="SSF52833">
    <property type="entry name" value="Thioredoxin-like"/>
    <property type="match status" value="1"/>
</dbReference>
<dbReference type="Gene3D" id="3.40.30.10">
    <property type="entry name" value="Glutaredoxin"/>
    <property type="match status" value="1"/>
</dbReference>